<dbReference type="InterPro" id="IPR052775">
    <property type="entry name" value="IUN_hydrolase"/>
</dbReference>
<protein>
    <submittedName>
        <fullName evidence="3">Purine nucleosidase/non-specific riboncleoside hydrolase</fullName>
    </submittedName>
</protein>
<dbReference type="Gene3D" id="3.90.245.10">
    <property type="entry name" value="Ribonucleoside hydrolase-like"/>
    <property type="match status" value="1"/>
</dbReference>
<dbReference type="InterPro" id="IPR001910">
    <property type="entry name" value="Inosine/uridine_hydrolase_dom"/>
</dbReference>
<evidence type="ECO:0000313" key="3">
    <source>
        <dbReference type="EMBL" id="SSA49000.1"/>
    </source>
</evidence>
<dbReference type="PANTHER" id="PTHR46190">
    <property type="entry name" value="SI:CH211-201H21.5-RELATED"/>
    <property type="match status" value="1"/>
</dbReference>
<evidence type="ECO:0000313" key="4">
    <source>
        <dbReference type="Proteomes" id="UP000245839"/>
    </source>
</evidence>
<feature type="domain" description="Inosine/uridine-preferring nucleoside hydrolase" evidence="1">
    <location>
        <begin position="7"/>
        <end position="300"/>
    </location>
</feature>
<dbReference type="GO" id="GO:0016799">
    <property type="term" value="F:hydrolase activity, hydrolyzing N-glycosyl compounds"/>
    <property type="evidence" value="ECO:0007669"/>
    <property type="project" value="InterPro"/>
</dbReference>
<reference evidence="3 5" key="1">
    <citation type="submission" date="2016-10" db="EMBL/GenBank/DDBJ databases">
        <authorList>
            <person name="Cai Z."/>
        </authorList>
    </citation>
    <scope>NUCLEOTIDE SEQUENCE [LARGE SCALE GENOMIC DNA]</scope>
    <source>
        <strain evidence="3 5">DSM 25227</strain>
    </source>
</reference>
<proteinExistence type="predicted"/>
<dbReference type="EMBL" id="QGDJ01000009">
    <property type="protein sequence ID" value="PWJ16127.1"/>
    <property type="molecule type" value="Genomic_DNA"/>
</dbReference>
<organism evidence="3 5">
    <name type="scientific">Jannaschia seohaensis</name>
    <dbReference type="NCBI Taxonomy" id="475081"/>
    <lineage>
        <taxon>Bacteria</taxon>
        <taxon>Pseudomonadati</taxon>
        <taxon>Pseudomonadota</taxon>
        <taxon>Alphaproteobacteria</taxon>
        <taxon>Rhodobacterales</taxon>
        <taxon>Roseobacteraceae</taxon>
        <taxon>Jannaschia</taxon>
    </lineage>
</organism>
<name>A0A2Y9AXJ8_9RHOB</name>
<dbReference type="PANTHER" id="PTHR46190:SF1">
    <property type="entry name" value="SI:CH211-201H21.5"/>
    <property type="match status" value="1"/>
</dbReference>
<dbReference type="Proteomes" id="UP000245839">
    <property type="component" value="Unassembled WGS sequence"/>
</dbReference>
<gene>
    <name evidence="2" type="ORF">BCF38_10910</name>
    <name evidence="3" type="ORF">SAMN05421539_10910</name>
</gene>
<evidence type="ECO:0000313" key="2">
    <source>
        <dbReference type="EMBL" id="PWJ16127.1"/>
    </source>
</evidence>
<dbReference type="AlphaFoldDB" id="A0A2Y9AXJ8"/>
<dbReference type="EMBL" id="UETC01000009">
    <property type="protein sequence ID" value="SSA49000.1"/>
    <property type="molecule type" value="Genomic_DNA"/>
</dbReference>
<reference evidence="2 4" key="2">
    <citation type="submission" date="2018-03" db="EMBL/GenBank/DDBJ databases">
        <title>Genomic Encyclopedia of Archaeal and Bacterial Type Strains, Phase II (KMG-II): from individual species to whole genera.</title>
        <authorList>
            <person name="Goeker M."/>
        </authorList>
    </citation>
    <scope>NUCLEOTIDE SEQUENCE [LARGE SCALE GENOMIC DNA]</scope>
    <source>
        <strain evidence="2 4">DSM 25227</strain>
    </source>
</reference>
<dbReference type="Pfam" id="PF01156">
    <property type="entry name" value="IU_nuc_hydro"/>
    <property type="match status" value="1"/>
</dbReference>
<evidence type="ECO:0000259" key="1">
    <source>
        <dbReference type="Pfam" id="PF01156"/>
    </source>
</evidence>
<dbReference type="InterPro" id="IPR036452">
    <property type="entry name" value="Ribo_hydro-like"/>
</dbReference>
<dbReference type="SUPFAM" id="SSF53590">
    <property type="entry name" value="Nucleoside hydrolase"/>
    <property type="match status" value="1"/>
</dbReference>
<accession>A0A2Y9AXJ8</accession>
<sequence>MTARAPLILDTDGGVDDAQALLLLLAAGVVPEAITTVFGNVALEAATRNMLTVLAWAGVDVPVHMGQGAPLLAPRVDAREIHGEDGLGSAPRPARQGAPVGRDAVNWLVERLRRAAAQGAPVDLLAIGPLTNIALALRLAPEIGDGIGRLIVMGGTRHGRGNVTPAAEFNVYADPEAAAIVVRTVPVLLVPWEICTAHALSGAEVDAIFEGAEGDRSRFAHALADHARRTAQGFGHPDHLRFVDPLAAALAVSPEIAVETETASLDVILAEGPARGAMLTDPSGRLGTPRATVLVRADMSEMTRLYAASCR</sequence>
<dbReference type="Proteomes" id="UP000251571">
    <property type="component" value="Unassembled WGS sequence"/>
</dbReference>
<dbReference type="RefSeq" id="WP_245947604.1">
    <property type="nucleotide sequence ID" value="NZ_QGDJ01000009.1"/>
</dbReference>
<keyword evidence="4" id="KW-1185">Reference proteome</keyword>
<keyword evidence="3" id="KW-0378">Hydrolase</keyword>
<evidence type="ECO:0000313" key="5">
    <source>
        <dbReference type="Proteomes" id="UP000251571"/>
    </source>
</evidence>